<evidence type="ECO:0000256" key="1">
    <source>
        <dbReference type="ARBA" id="ARBA00009431"/>
    </source>
</evidence>
<dbReference type="SUPFAM" id="SSF53474">
    <property type="entry name" value="alpha/beta-Hydrolases"/>
    <property type="match status" value="1"/>
</dbReference>
<evidence type="ECO:0000313" key="2">
    <source>
        <dbReference type="EMBL" id="MFH4983859.1"/>
    </source>
</evidence>
<comment type="similarity">
    <text evidence="1">Belongs to the peptidase S10 family.</text>
</comment>
<keyword evidence="3" id="KW-1185">Reference proteome</keyword>
<reference evidence="2 3" key="1">
    <citation type="submission" date="2024-08" db="EMBL/GenBank/DDBJ databases">
        <title>Gnathostoma spinigerum genome.</title>
        <authorList>
            <person name="Gonzalez-Bertolin B."/>
            <person name="Monzon S."/>
            <person name="Zaballos A."/>
            <person name="Jimenez P."/>
            <person name="Dekumyoy P."/>
            <person name="Varona S."/>
            <person name="Cuesta I."/>
            <person name="Sumanam S."/>
            <person name="Adisakwattana P."/>
            <person name="Gasser R.B."/>
            <person name="Hernandez-Gonzalez A."/>
            <person name="Young N.D."/>
            <person name="Perteguer M.J."/>
        </authorList>
    </citation>
    <scope>NUCLEOTIDE SEQUENCE [LARGE SCALE GENOMIC DNA]</scope>
    <source>
        <strain evidence="2">AL3</strain>
        <tissue evidence="2">Liver</tissue>
    </source>
</reference>
<name>A0ABD6F025_9BILA</name>
<evidence type="ECO:0008006" key="4">
    <source>
        <dbReference type="Google" id="ProtNLM"/>
    </source>
</evidence>
<proteinExistence type="inferred from homology"/>
<dbReference type="Proteomes" id="UP001608902">
    <property type="component" value="Unassembled WGS sequence"/>
</dbReference>
<organism evidence="2 3">
    <name type="scientific">Gnathostoma spinigerum</name>
    <dbReference type="NCBI Taxonomy" id="75299"/>
    <lineage>
        <taxon>Eukaryota</taxon>
        <taxon>Metazoa</taxon>
        <taxon>Ecdysozoa</taxon>
        <taxon>Nematoda</taxon>
        <taxon>Chromadorea</taxon>
        <taxon>Rhabditida</taxon>
        <taxon>Spirurina</taxon>
        <taxon>Gnathostomatomorpha</taxon>
        <taxon>Gnathostomatoidea</taxon>
        <taxon>Gnathostomatidae</taxon>
        <taxon>Gnathostoma</taxon>
    </lineage>
</organism>
<protein>
    <recommendedName>
        <fullName evidence="4">Serine carboxypeptidase</fullName>
    </recommendedName>
</protein>
<accession>A0ABD6F025</accession>
<dbReference type="InterPro" id="IPR001563">
    <property type="entry name" value="Peptidase_S10"/>
</dbReference>
<dbReference type="InterPro" id="IPR029058">
    <property type="entry name" value="AB_hydrolase_fold"/>
</dbReference>
<dbReference type="AlphaFoldDB" id="A0ABD6F025"/>
<evidence type="ECO:0000313" key="3">
    <source>
        <dbReference type="Proteomes" id="UP001608902"/>
    </source>
</evidence>
<dbReference type="EMBL" id="JBGFUD010014157">
    <property type="protein sequence ID" value="MFH4983859.1"/>
    <property type="molecule type" value="Genomic_DNA"/>
</dbReference>
<sequence length="170" mass="19450">MATLCGRQLLLAIRPPKGLKLYDINQQCYKPDSGVKRKCFPDDGKNHNTAWELNYESSDPQLGFPCWYEEVLKKYFNTEVVQQRIHIDDAWRSGQKEWTPNSAPVVKAYKGSNHETAPIYKEIVDNLNGAEFRVLIYNGDLDLVCNARGADKFGKKLADMLGLQGVRFFF</sequence>
<dbReference type="Gene3D" id="3.40.50.1820">
    <property type="entry name" value="alpha/beta hydrolase"/>
    <property type="match status" value="1"/>
</dbReference>
<gene>
    <name evidence="2" type="ORF">AB6A40_010568</name>
</gene>
<dbReference type="Pfam" id="PF00450">
    <property type="entry name" value="Peptidase_S10"/>
    <property type="match status" value="1"/>
</dbReference>
<comment type="caution">
    <text evidence="2">The sequence shown here is derived from an EMBL/GenBank/DDBJ whole genome shotgun (WGS) entry which is preliminary data.</text>
</comment>